<comment type="similarity">
    <text evidence="1">Belongs to the UPF0587 family.</text>
</comment>
<keyword evidence="3" id="KW-0862">Zinc</keyword>
<evidence type="ECO:0000313" key="5">
    <source>
        <dbReference type="Proteomes" id="UP001623330"/>
    </source>
</evidence>
<evidence type="ECO:0008006" key="6">
    <source>
        <dbReference type="Google" id="ProtNLM"/>
    </source>
</evidence>
<name>A0ABR4NSZ6_9SACH</name>
<evidence type="ECO:0000256" key="1">
    <source>
        <dbReference type="ARBA" id="ARBA00007818"/>
    </source>
</evidence>
<keyword evidence="2" id="KW-0479">Metal-binding</keyword>
<sequence length="188" mass="21312">MLYLSMQGTMSENIAKVYPKDTDDSIAEYSFDITCTNCREANDSAVFINSFEKHEMQGSRGEASFTMKCKFCGNESSVNLSKYEEALWNPDNEEFEEASVLKPVLDLRKKNNIKHADKHSGLFLKLDCRGCDLTKFNPGNIQFIVELSSGSTIEAQFEDGEDEWYDYDEEASAEVSITDIKFDIIKGK</sequence>
<evidence type="ECO:0000256" key="2">
    <source>
        <dbReference type="ARBA" id="ARBA00022723"/>
    </source>
</evidence>
<accession>A0ABR4NSZ6</accession>
<keyword evidence="5" id="KW-1185">Reference proteome</keyword>
<comment type="caution">
    <text evidence="4">The sequence shown here is derived from an EMBL/GenBank/DDBJ whole genome shotgun (WGS) entry which is preliminary data.</text>
</comment>
<dbReference type="Proteomes" id="UP001623330">
    <property type="component" value="Unassembled WGS sequence"/>
</dbReference>
<organism evidence="4 5">
    <name type="scientific">Nakaseomyces bracarensis</name>
    <dbReference type="NCBI Taxonomy" id="273131"/>
    <lineage>
        <taxon>Eukaryota</taxon>
        <taxon>Fungi</taxon>
        <taxon>Dikarya</taxon>
        <taxon>Ascomycota</taxon>
        <taxon>Saccharomycotina</taxon>
        <taxon>Saccharomycetes</taxon>
        <taxon>Saccharomycetales</taxon>
        <taxon>Saccharomycetaceae</taxon>
        <taxon>Nakaseomyces</taxon>
    </lineage>
</organism>
<evidence type="ECO:0000313" key="4">
    <source>
        <dbReference type="EMBL" id="KAL3231595.1"/>
    </source>
</evidence>
<proteinExistence type="inferred from homology"/>
<protein>
    <recommendedName>
        <fullName evidence="6">DUF866-domain-containing protein</fullName>
    </recommendedName>
</protein>
<reference evidence="4 5" key="1">
    <citation type="submission" date="2024-05" db="EMBL/GenBank/DDBJ databases">
        <title>Long read based assembly of the Candida bracarensis genome reveals expanded adhesin content.</title>
        <authorList>
            <person name="Marcet-Houben M."/>
            <person name="Ksiezopolska E."/>
            <person name="Gabaldon T."/>
        </authorList>
    </citation>
    <scope>NUCLEOTIDE SEQUENCE [LARGE SCALE GENOMIC DNA]</scope>
    <source>
        <strain evidence="4 5">CBM6</strain>
    </source>
</reference>
<dbReference type="PANTHER" id="PTHR12857">
    <property type="entry name" value="CXXC MOTIF CONTAINING ZINC BINDING PROTEIN"/>
    <property type="match status" value="1"/>
</dbReference>
<gene>
    <name evidence="4" type="ORF">RNJ44_00130</name>
</gene>
<dbReference type="PANTHER" id="PTHR12857:SF0">
    <property type="entry name" value="CXXC MOTIF CONTAINING ZINC BINDING PROTEIN"/>
    <property type="match status" value="1"/>
</dbReference>
<dbReference type="EMBL" id="JBEVYD010000006">
    <property type="protein sequence ID" value="KAL3231595.1"/>
    <property type="molecule type" value="Genomic_DNA"/>
</dbReference>
<dbReference type="InterPro" id="IPR008584">
    <property type="entry name" value="CXXC_Zn-binding_euk"/>
</dbReference>
<dbReference type="SUPFAM" id="SSF141678">
    <property type="entry name" value="MAL13P1.257-like"/>
    <property type="match status" value="1"/>
</dbReference>
<dbReference type="Pfam" id="PF05907">
    <property type="entry name" value="CXXC_Zn-b_euk"/>
    <property type="match status" value="1"/>
</dbReference>
<evidence type="ECO:0000256" key="3">
    <source>
        <dbReference type="ARBA" id="ARBA00022833"/>
    </source>
</evidence>